<reference evidence="1 2" key="1">
    <citation type="journal article" date="2024" name="BMC Genomics">
        <title>De novo assembly and annotation of Popillia japonica's genome with initial clues to its potential as an invasive pest.</title>
        <authorList>
            <person name="Cucini C."/>
            <person name="Boschi S."/>
            <person name="Funari R."/>
            <person name="Cardaioli E."/>
            <person name="Iannotti N."/>
            <person name="Marturano G."/>
            <person name="Paoli F."/>
            <person name="Bruttini M."/>
            <person name="Carapelli A."/>
            <person name="Frati F."/>
            <person name="Nardi F."/>
        </authorList>
    </citation>
    <scope>NUCLEOTIDE SEQUENCE [LARGE SCALE GENOMIC DNA]</scope>
    <source>
        <strain evidence="1">DMR45628</strain>
    </source>
</reference>
<dbReference type="EMBL" id="JASPKY010000760">
    <property type="protein sequence ID" value="KAK9685667.1"/>
    <property type="molecule type" value="Genomic_DNA"/>
</dbReference>
<name>A0AAW1I8S2_POPJA</name>
<sequence>MINKETGRTKRKIPPNDAELSAKAFNDYYSEIGDKIPEGLDNSGKDSHEVLTATSRSPRVSCYIGLVTPQEIISIIHSVKSKNSRDICIWYEYLFA</sequence>
<dbReference type="AlphaFoldDB" id="A0AAW1I8S2"/>
<evidence type="ECO:0000313" key="2">
    <source>
        <dbReference type="Proteomes" id="UP001458880"/>
    </source>
</evidence>
<keyword evidence="2" id="KW-1185">Reference proteome</keyword>
<proteinExistence type="predicted"/>
<accession>A0AAW1I8S2</accession>
<dbReference type="Proteomes" id="UP001458880">
    <property type="component" value="Unassembled WGS sequence"/>
</dbReference>
<gene>
    <name evidence="1" type="ORF">QE152_g37868</name>
</gene>
<protein>
    <submittedName>
        <fullName evidence="1">Uncharacterized protein</fullName>
    </submittedName>
</protein>
<comment type="caution">
    <text evidence="1">The sequence shown here is derived from an EMBL/GenBank/DDBJ whole genome shotgun (WGS) entry which is preliminary data.</text>
</comment>
<organism evidence="1 2">
    <name type="scientific">Popillia japonica</name>
    <name type="common">Japanese beetle</name>
    <dbReference type="NCBI Taxonomy" id="7064"/>
    <lineage>
        <taxon>Eukaryota</taxon>
        <taxon>Metazoa</taxon>
        <taxon>Ecdysozoa</taxon>
        <taxon>Arthropoda</taxon>
        <taxon>Hexapoda</taxon>
        <taxon>Insecta</taxon>
        <taxon>Pterygota</taxon>
        <taxon>Neoptera</taxon>
        <taxon>Endopterygota</taxon>
        <taxon>Coleoptera</taxon>
        <taxon>Polyphaga</taxon>
        <taxon>Scarabaeiformia</taxon>
        <taxon>Scarabaeidae</taxon>
        <taxon>Rutelinae</taxon>
        <taxon>Popillia</taxon>
    </lineage>
</organism>
<evidence type="ECO:0000313" key="1">
    <source>
        <dbReference type="EMBL" id="KAK9685667.1"/>
    </source>
</evidence>